<gene>
    <name evidence="6" type="ordered locus">Acav_3926</name>
</gene>
<dbReference type="SUPFAM" id="SSF46689">
    <property type="entry name" value="Homeodomain-like"/>
    <property type="match status" value="2"/>
</dbReference>
<evidence type="ECO:0000256" key="4">
    <source>
        <dbReference type="SAM" id="MobiDB-lite"/>
    </source>
</evidence>
<evidence type="ECO:0000256" key="3">
    <source>
        <dbReference type="ARBA" id="ARBA00023163"/>
    </source>
</evidence>
<dbReference type="Pfam" id="PF12852">
    <property type="entry name" value="Cupin_6"/>
    <property type="match status" value="1"/>
</dbReference>
<dbReference type="Pfam" id="PF12833">
    <property type="entry name" value="HTH_18"/>
    <property type="match status" value="1"/>
</dbReference>
<dbReference type="AlphaFoldDB" id="F0Q2P9"/>
<evidence type="ECO:0000256" key="2">
    <source>
        <dbReference type="ARBA" id="ARBA00023125"/>
    </source>
</evidence>
<dbReference type="EMBL" id="CP002521">
    <property type="protein sequence ID" value="ADX47816.1"/>
    <property type="molecule type" value="Genomic_DNA"/>
</dbReference>
<protein>
    <submittedName>
        <fullName evidence="6">Transcriptional regulator, AraC family</fullName>
    </submittedName>
</protein>
<evidence type="ECO:0000256" key="1">
    <source>
        <dbReference type="ARBA" id="ARBA00023015"/>
    </source>
</evidence>
<keyword evidence="7" id="KW-1185">Reference proteome</keyword>
<keyword evidence="1" id="KW-0805">Transcription regulation</keyword>
<proteinExistence type="predicted"/>
<dbReference type="PANTHER" id="PTHR46796">
    <property type="entry name" value="HTH-TYPE TRANSCRIPTIONAL ACTIVATOR RHAS-RELATED"/>
    <property type="match status" value="1"/>
</dbReference>
<dbReference type="GeneID" id="34239860"/>
<evidence type="ECO:0000313" key="7">
    <source>
        <dbReference type="Proteomes" id="UP000002482"/>
    </source>
</evidence>
<dbReference type="OrthoDB" id="9789899at2"/>
<keyword evidence="2" id="KW-0238">DNA-binding</keyword>
<sequence length="308" mass="32708">MTASCTDRLEALLHHFPVRTRMFHAGALCGVTHVLAPDGGGQMHLVRSGPVEVVRPGRPPLQVEVPSLLLYPRPLPRQFIAGAEPGAQLVCAELDFEGGPANPLVRALPDEICLPLQAIDGAGDVLSLLFSEAFGNNCGRSALIDRLFGVVLIQVLRHLMETRQIEGGLLAGLSHPRLRKAIVALHDRPAQEWPLDALAAMAGMSRTAFAGTFRQAMGCTPGQYLQGWRIRLAQQALLQGRQLKAIAVDVGYGSEAALSRAFKAHCGLGPREWRQAEGARQAAAPAPPASPAAAGPLPAHCTDGTRPA</sequence>
<keyword evidence="3" id="KW-0804">Transcription</keyword>
<dbReference type="SMART" id="SM00342">
    <property type="entry name" value="HTH_ARAC"/>
    <property type="match status" value="1"/>
</dbReference>
<evidence type="ECO:0000259" key="5">
    <source>
        <dbReference type="PROSITE" id="PS01124"/>
    </source>
</evidence>
<evidence type="ECO:0000313" key="6">
    <source>
        <dbReference type="EMBL" id="ADX47816.1"/>
    </source>
</evidence>
<dbReference type="InterPro" id="IPR032783">
    <property type="entry name" value="AraC_lig"/>
</dbReference>
<reference evidence="6" key="1">
    <citation type="submission" date="2011-02" db="EMBL/GenBank/DDBJ databases">
        <title>Complete sequence of Acidovorax avenae subsp. avenae ATCC 19860.</title>
        <authorList>
            <consortium name="US DOE Joint Genome Institute"/>
            <person name="Lucas S."/>
            <person name="Copeland A."/>
            <person name="Lapidus A."/>
            <person name="Cheng J.-F."/>
            <person name="Goodwin L."/>
            <person name="Pitluck S."/>
            <person name="Chertkov O."/>
            <person name="Held B."/>
            <person name="Detter J.C."/>
            <person name="Han C."/>
            <person name="Tapia R."/>
            <person name="Land M."/>
            <person name="Hauser L."/>
            <person name="Kyrpides N."/>
            <person name="Ivanova N."/>
            <person name="Ovchinnikova G."/>
            <person name="Pagani I."/>
            <person name="Gordon S."/>
            <person name="Woyke T."/>
        </authorList>
    </citation>
    <scope>NUCLEOTIDE SEQUENCE</scope>
    <source>
        <strain evidence="6">ATCC 19860</strain>
    </source>
</reference>
<feature type="domain" description="HTH araC/xylS-type" evidence="5">
    <location>
        <begin position="179"/>
        <end position="276"/>
    </location>
</feature>
<dbReference type="PROSITE" id="PS01124">
    <property type="entry name" value="HTH_ARAC_FAMILY_2"/>
    <property type="match status" value="1"/>
</dbReference>
<dbReference type="Proteomes" id="UP000002482">
    <property type="component" value="Chromosome"/>
</dbReference>
<dbReference type="InterPro" id="IPR050204">
    <property type="entry name" value="AraC_XylS_family_regulators"/>
</dbReference>
<dbReference type="KEGG" id="aaa:Acav_3926"/>
<dbReference type="InterPro" id="IPR018060">
    <property type="entry name" value="HTH_AraC"/>
</dbReference>
<feature type="region of interest" description="Disordered" evidence="4">
    <location>
        <begin position="274"/>
        <end position="308"/>
    </location>
</feature>
<dbReference type="GO" id="GO:0043565">
    <property type="term" value="F:sequence-specific DNA binding"/>
    <property type="evidence" value="ECO:0007669"/>
    <property type="project" value="InterPro"/>
</dbReference>
<dbReference type="HOGENOM" id="CLU_000445_81_0_4"/>
<dbReference type="GO" id="GO:0003700">
    <property type="term" value="F:DNA-binding transcription factor activity"/>
    <property type="evidence" value="ECO:0007669"/>
    <property type="project" value="InterPro"/>
</dbReference>
<dbReference type="RefSeq" id="WP_013596292.1">
    <property type="nucleotide sequence ID" value="NC_015138.1"/>
</dbReference>
<name>F0Q2P9_PARA1</name>
<dbReference type="PANTHER" id="PTHR46796:SF13">
    <property type="entry name" value="HTH-TYPE TRANSCRIPTIONAL ACTIVATOR RHAS"/>
    <property type="match status" value="1"/>
</dbReference>
<organism evidence="6 7">
    <name type="scientific">Paracidovorax avenae (strain ATCC 19860 / DSM 7227 / CCUG 15838 / JCM 20985 / LMG 2117 / NCPPB 1011)</name>
    <name type="common">Acidovorax avenae</name>
    <dbReference type="NCBI Taxonomy" id="643561"/>
    <lineage>
        <taxon>Bacteria</taxon>
        <taxon>Pseudomonadati</taxon>
        <taxon>Pseudomonadota</taxon>
        <taxon>Betaproteobacteria</taxon>
        <taxon>Burkholderiales</taxon>
        <taxon>Comamonadaceae</taxon>
        <taxon>Paracidovorax</taxon>
    </lineage>
</organism>
<dbReference type="InterPro" id="IPR009057">
    <property type="entry name" value="Homeodomain-like_sf"/>
</dbReference>
<accession>F0Q2P9</accession>
<dbReference type="Gene3D" id="1.10.10.60">
    <property type="entry name" value="Homeodomain-like"/>
    <property type="match status" value="2"/>
</dbReference>